<reference evidence="1 2" key="1">
    <citation type="submission" date="2018-03" db="EMBL/GenBank/DDBJ databases">
        <title>The draft genome of Mesorhizobium sp. 6GN-30.</title>
        <authorList>
            <person name="Liu L."/>
            <person name="Li L."/>
            <person name="Wang T."/>
            <person name="Zhang X."/>
            <person name="Liang L."/>
        </authorList>
    </citation>
    <scope>NUCLEOTIDE SEQUENCE [LARGE SCALE GENOMIC DNA]</scope>
    <source>
        <strain evidence="1 2">6GN30</strain>
    </source>
</reference>
<dbReference type="EMBL" id="PXYK01000014">
    <property type="protein sequence ID" value="PSJ58460.1"/>
    <property type="molecule type" value="Genomic_DNA"/>
</dbReference>
<proteinExistence type="predicted"/>
<keyword evidence="2" id="KW-1185">Reference proteome</keyword>
<gene>
    <name evidence="1" type="ORF">C7I84_16000</name>
</gene>
<sequence length="271" mass="29658">MGEQDLQAVRDAVAKAKSALVFEDWKPVVHAVSRLAMPDMLKALAALSESDRELLLRNALAIFGNTMSFQRIEFAAGVIDNREIYDLGLLPDQVNDGREFLGCTRLDDTGVQNAINDAINKAPAAIRGGEKGTEWAALAGEANSCCGAYFVAWKPILVDQRRVPGASLNSNLAAAAHYMLSRFHVCAGKATVSQMRTFIDGYDSKKRLAIMRGDKDLKSMALTQNRPFPPDFAIRAWAYKGASDGEADRRRCNSNTDTPYVFPDIKGDDLP</sequence>
<dbReference type="RefSeq" id="WP_106773199.1">
    <property type="nucleotide sequence ID" value="NZ_PXYK01000014.1"/>
</dbReference>
<organism evidence="1 2">
    <name type="scientific">Kumtagia ephedrae</name>
    <dbReference type="NCBI Taxonomy" id="2116701"/>
    <lineage>
        <taxon>Bacteria</taxon>
        <taxon>Pseudomonadati</taxon>
        <taxon>Pseudomonadota</taxon>
        <taxon>Alphaproteobacteria</taxon>
        <taxon>Hyphomicrobiales</taxon>
        <taxon>Phyllobacteriaceae</taxon>
        <taxon>Kumtagia</taxon>
    </lineage>
</organism>
<comment type="caution">
    <text evidence="1">The sequence shown here is derived from an EMBL/GenBank/DDBJ whole genome shotgun (WGS) entry which is preliminary data.</text>
</comment>
<dbReference type="OrthoDB" id="7375561at2"/>
<name>A0A2P7S7N6_9HYPH</name>
<evidence type="ECO:0000313" key="2">
    <source>
        <dbReference type="Proteomes" id="UP000241229"/>
    </source>
</evidence>
<evidence type="ECO:0000313" key="1">
    <source>
        <dbReference type="EMBL" id="PSJ58460.1"/>
    </source>
</evidence>
<dbReference type="AlphaFoldDB" id="A0A2P7S7N6"/>
<dbReference type="Proteomes" id="UP000241229">
    <property type="component" value="Unassembled WGS sequence"/>
</dbReference>
<accession>A0A2P7S7N6</accession>
<protein>
    <submittedName>
        <fullName evidence="1">Uncharacterized protein</fullName>
    </submittedName>
</protein>